<organism evidence="3">
    <name type="scientific">Mycobacterium xenopi 4042</name>
    <dbReference type="NCBI Taxonomy" id="1299334"/>
    <lineage>
        <taxon>Bacteria</taxon>
        <taxon>Bacillati</taxon>
        <taxon>Actinomycetota</taxon>
        <taxon>Actinomycetes</taxon>
        <taxon>Mycobacteriales</taxon>
        <taxon>Mycobacteriaceae</taxon>
        <taxon>Mycobacterium</taxon>
    </lineage>
</organism>
<feature type="region of interest" description="Disordered" evidence="1">
    <location>
        <begin position="1"/>
        <end position="24"/>
    </location>
</feature>
<accession>X8C2Y2</accession>
<dbReference type="EMBL" id="JAOB01000071">
    <property type="protein sequence ID" value="EUA20447.1"/>
    <property type="molecule type" value="Genomic_DNA"/>
</dbReference>
<dbReference type="EMBL" id="JAOB01000035">
    <property type="protein sequence ID" value="EUA49798.1"/>
    <property type="molecule type" value="Genomic_DNA"/>
</dbReference>
<dbReference type="AlphaFoldDB" id="X8C2Y2"/>
<sequence>MLDHATDKWRAHSSHRIATRRPASTDLSRQVLRCRAVDIL</sequence>
<protein>
    <submittedName>
        <fullName evidence="3">Uncharacterized protein</fullName>
    </submittedName>
</protein>
<comment type="caution">
    <text evidence="3">The sequence shown here is derived from an EMBL/GenBank/DDBJ whole genome shotgun (WGS) entry which is preliminary data.</text>
</comment>
<reference evidence="3" key="1">
    <citation type="submission" date="2014-01" db="EMBL/GenBank/DDBJ databases">
        <authorList>
            <person name="Brown-Elliot B."/>
            <person name="Wallace R."/>
            <person name="Lenaerts A."/>
            <person name="Ordway D."/>
            <person name="DeGroote M.A."/>
            <person name="Parker T."/>
            <person name="Sizemore C."/>
            <person name="Tallon L.J."/>
            <person name="Sadzewicz L.K."/>
            <person name="Sengamalay N."/>
            <person name="Fraser C.M."/>
            <person name="Hine E."/>
            <person name="Shefchek K.A."/>
            <person name="Das S.P."/>
            <person name="Tettelin H."/>
        </authorList>
    </citation>
    <scope>NUCLEOTIDE SEQUENCE [LARGE SCALE GENOMIC DNA]</scope>
    <source>
        <strain evidence="3">4042</strain>
    </source>
</reference>
<evidence type="ECO:0000256" key="1">
    <source>
        <dbReference type="SAM" id="MobiDB-lite"/>
    </source>
</evidence>
<proteinExistence type="predicted"/>
<feature type="compositionally biased region" description="Basic and acidic residues" evidence="1">
    <location>
        <begin position="1"/>
        <end position="10"/>
    </location>
</feature>
<gene>
    <name evidence="2" type="ORF">I553_10151</name>
    <name evidence="3" type="ORF">I553_3763</name>
</gene>
<name>X8C2Y2_MYCXE</name>
<evidence type="ECO:0000313" key="2">
    <source>
        <dbReference type="EMBL" id="EUA20447.1"/>
    </source>
</evidence>
<evidence type="ECO:0000313" key="3">
    <source>
        <dbReference type="EMBL" id="EUA49798.1"/>
    </source>
</evidence>